<evidence type="ECO:0000259" key="1">
    <source>
        <dbReference type="Pfam" id="PF10074"/>
    </source>
</evidence>
<feature type="domain" description="T6SS Transcription factor RovC-like DNA binding" evidence="1">
    <location>
        <begin position="97"/>
        <end position="200"/>
    </location>
</feature>
<evidence type="ECO:0000313" key="2">
    <source>
        <dbReference type="EMBL" id="UUO65301.1"/>
    </source>
</evidence>
<dbReference type="InterPro" id="IPR018754">
    <property type="entry name" value="RovC-like_DNA-bd"/>
</dbReference>
<dbReference type="AlphaFoldDB" id="A0AAE9N6C8"/>
<proteinExistence type="predicted"/>
<dbReference type="Pfam" id="PF10074">
    <property type="entry name" value="RovC_DNA-bd"/>
    <property type="match status" value="1"/>
</dbReference>
<sequence>MTNSGGGGASAFAHDPRRSFDEQTIFWAPEVLAAVVPVKVASAADRSSAPQPLLDLAAGQMRRAADGWHAVLRIGAVDHRVWSKDPPVLGASYAAELPFDGDFGARAYAARRLWRAMNGRAPGPAFHQLSKQRRERLSAAIRALDARSAGGSYRVIAEALFGKKRIPDRAWKTHDLRNRTIRLVQGGLALMRGGYRKLLRSGRRDE</sequence>
<reference evidence="2" key="1">
    <citation type="submission" date="2018-04" db="EMBL/GenBank/DDBJ databases">
        <title>Genomes of Endosymbiotic and Endophytic Bradyrhizobium Publication status.</title>
        <authorList>
            <person name="Guha S."/>
            <person name="Jorrin B."/>
            <person name="Sarkar M."/>
            <person name="Poole P.S."/>
            <person name="DasGupta M."/>
        </authorList>
    </citation>
    <scope>NUCLEOTIDE SEQUENCE</scope>
    <source>
        <strain evidence="2">WBOS16</strain>
    </source>
</reference>
<name>A0AAE9N6C8_9BRAD</name>
<gene>
    <name evidence="2" type="ORF">DCM83_08810</name>
</gene>
<evidence type="ECO:0000313" key="3">
    <source>
        <dbReference type="Proteomes" id="UP001058872"/>
    </source>
</evidence>
<accession>A0AAE9N6C8</accession>
<organism evidence="2 3">
    <name type="scientific">Bradyrhizobium betae</name>
    <dbReference type="NCBI Taxonomy" id="244734"/>
    <lineage>
        <taxon>Bacteria</taxon>
        <taxon>Pseudomonadati</taxon>
        <taxon>Pseudomonadota</taxon>
        <taxon>Alphaproteobacteria</taxon>
        <taxon>Hyphomicrobiales</taxon>
        <taxon>Nitrobacteraceae</taxon>
        <taxon>Bradyrhizobium</taxon>
    </lineage>
</organism>
<protein>
    <submittedName>
        <fullName evidence="2">DUF2285 domain-containing protein</fullName>
    </submittedName>
</protein>
<dbReference type="EMBL" id="CP028989">
    <property type="protein sequence ID" value="UUO65301.1"/>
    <property type="molecule type" value="Genomic_DNA"/>
</dbReference>
<dbReference type="Proteomes" id="UP001058872">
    <property type="component" value="Chromosome"/>
</dbReference>